<dbReference type="AlphaFoldDB" id="A0AA88DBG1"/>
<reference evidence="1" key="1">
    <citation type="submission" date="2023-07" db="EMBL/GenBank/DDBJ databases">
        <title>draft genome sequence of fig (Ficus carica).</title>
        <authorList>
            <person name="Takahashi T."/>
            <person name="Nishimura K."/>
        </authorList>
    </citation>
    <scope>NUCLEOTIDE SEQUENCE</scope>
</reference>
<gene>
    <name evidence="1" type="ORF">TIFTF001_020997</name>
</gene>
<organism evidence="1 2">
    <name type="scientific">Ficus carica</name>
    <name type="common">Common fig</name>
    <dbReference type="NCBI Taxonomy" id="3494"/>
    <lineage>
        <taxon>Eukaryota</taxon>
        <taxon>Viridiplantae</taxon>
        <taxon>Streptophyta</taxon>
        <taxon>Embryophyta</taxon>
        <taxon>Tracheophyta</taxon>
        <taxon>Spermatophyta</taxon>
        <taxon>Magnoliopsida</taxon>
        <taxon>eudicotyledons</taxon>
        <taxon>Gunneridae</taxon>
        <taxon>Pentapetalae</taxon>
        <taxon>rosids</taxon>
        <taxon>fabids</taxon>
        <taxon>Rosales</taxon>
        <taxon>Moraceae</taxon>
        <taxon>Ficeae</taxon>
        <taxon>Ficus</taxon>
    </lineage>
</organism>
<evidence type="ECO:0000313" key="2">
    <source>
        <dbReference type="Proteomes" id="UP001187192"/>
    </source>
</evidence>
<evidence type="ECO:0000313" key="1">
    <source>
        <dbReference type="EMBL" id="GMN51850.1"/>
    </source>
</evidence>
<accession>A0AA88DBG1</accession>
<sequence length="44" mass="4704">MISTRTTTNGCPDLSSLLVGVVIYGRQGEYGTDIQGREAGETQE</sequence>
<comment type="caution">
    <text evidence="1">The sequence shown here is derived from an EMBL/GenBank/DDBJ whole genome shotgun (WGS) entry which is preliminary data.</text>
</comment>
<dbReference type="EMBL" id="BTGU01000039">
    <property type="protein sequence ID" value="GMN51850.1"/>
    <property type="molecule type" value="Genomic_DNA"/>
</dbReference>
<keyword evidence="2" id="KW-1185">Reference proteome</keyword>
<name>A0AA88DBG1_FICCA</name>
<proteinExistence type="predicted"/>
<dbReference type="Proteomes" id="UP001187192">
    <property type="component" value="Unassembled WGS sequence"/>
</dbReference>
<protein>
    <submittedName>
        <fullName evidence="1">Uncharacterized protein</fullName>
    </submittedName>
</protein>